<proteinExistence type="predicted"/>
<dbReference type="EMBL" id="CAAE01015018">
    <property type="protein sequence ID" value="CAG10276.1"/>
    <property type="molecule type" value="Genomic_DNA"/>
</dbReference>
<gene>
    <name evidence="2" type="ORF">GSTENG00031856001</name>
</gene>
<dbReference type="KEGG" id="tng:GSTEN00031856G001"/>
<accession>Q4RMV6</accession>
<sequence>MSTVWLREQRQRNKARLLCRARPPPALLVPAGAGSEVSRHLSQHRHLAPGASSRPDFL</sequence>
<dbReference type="AlphaFoldDB" id="Q4RMV6"/>
<evidence type="ECO:0000313" key="2">
    <source>
        <dbReference type="EMBL" id="CAG10276.1"/>
    </source>
</evidence>
<organism evidence="2">
    <name type="scientific">Tetraodon nigroviridis</name>
    <name type="common">Spotted green pufferfish</name>
    <name type="synonym">Chelonodon nigroviridis</name>
    <dbReference type="NCBI Taxonomy" id="99883"/>
    <lineage>
        <taxon>Eukaryota</taxon>
        <taxon>Metazoa</taxon>
        <taxon>Chordata</taxon>
        <taxon>Craniata</taxon>
        <taxon>Vertebrata</taxon>
        <taxon>Euteleostomi</taxon>
        <taxon>Actinopterygii</taxon>
        <taxon>Neopterygii</taxon>
        <taxon>Teleostei</taxon>
        <taxon>Neoteleostei</taxon>
        <taxon>Acanthomorphata</taxon>
        <taxon>Eupercaria</taxon>
        <taxon>Tetraodontiformes</taxon>
        <taxon>Tetradontoidea</taxon>
        <taxon>Tetraodontidae</taxon>
        <taxon>Tetraodon</taxon>
    </lineage>
</organism>
<feature type="region of interest" description="Disordered" evidence="1">
    <location>
        <begin position="39"/>
        <end position="58"/>
    </location>
</feature>
<evidence type="ECO:0000256" key="1">
    <source>
        <dbReference type="SAM" id="MobiDB-lite"/>
    </source>
</evidence>
<name>Q4RMV6_TETNG</name>
<reference evidence="2" key="2">
    <citation type="submission" date="2004-02" db="EMBL/GenBank/DDBJ databases">
        <authorList>
            <consortium name="Genoscope"/>
            <consortium name="Whitehead Institute Centre for Genome Research"/>
        </authorList>
    </citation>
    <scope>NUCLEOTIDE SEQUENCE</scope>
</reference>
<protein>
    <submittedName>
        <fullName evidence="2">(spotted green pufferfish) hypothetical protein</fullName>
    </submittedName>
</protein>
<reference evidence="2" key="1">
    <citation type="journal article" date="2004" name="Nature">
        <title>Genome duplication in the teleost fish Tetraodon nigroviridis reveals the early vertebrate proto-karyotype.</title>
        <authorList>
            <person name="Jaillon O."/>
            <person name="Aury J.-M."/>
            <person name="Brunet F."/>
            <person name="Petit J.-L."/>
            <person name="Stange-Thomann N."/>
            <person name="Mauceli E."/>
            <person name="Bouneau L."/>
            <person name="Fischer C."/>
            <person name="Ozouf-Costaz C."/>
            <person name="Bernot A."/>
            <person name="Nicaud S."/>
            <person name="Jaffe D."/>
            <person name="Fisher S."/>
            <person name="Lutfalla G."/>
            <person name="Dossat C."/>
            <person name="Segurens B."/>
            <person name="Dasilva C."/>
            <person name="Salanoubat M."/>
            <person name="Levy M."/>
            <person name="Boudet N."/>
            <person name="Castellano S."/>
            <person name="Anthouard V."/>
            <person name="Jubin C."/>
            <person name="Castelli V."/>
            <person name="Katinka M."/>
            <person name="Vacherie B."/>
            <person name="Biemont C."/>
            <person name="Skalli Z."/>
            <person name="Cattolico L."/>
            <person name="Poulain J."/>
            <person name="De Berardinis V."/>
            <person name="Cruaud C."/>
            <person name="Duprat S."/>
            <person name="Brottier P."/>
            <person name="Coutanceau J.-P."/>
            <person name="Gouzy J."/>
            <person name="Parra G."/>
            <person name="Lardier G."/>
            <person name="Chapple C."/>
            <person name="McKernan K.J."/>
            <person name="McEwan P."/>
            <person name="Bosak S."/>
            <person name="Kellis M."/>
            <person name="Volff J.-N."/>
            <person name="Guigo R."/>
            <person name="Zody M.C."/>
            <person name="Mesirov J."/>
            <person name="Lindblad-Toh K."/>
            <person name="Birren B."/>
            <person name="Nusbaum C."/>
            <person name="Kahn D."/>
            <person name="Robinson-Rechavi M."/>
            <person name="Laudet V."/>
            <person name="Schachter V."/>
            <person name="Quetier F."/>
            <person name="Saurin W."/>
            <person name="Scarpelli C."/>
            <person name="Wincker P."/>
            <person name="Lander E.S."/>
            <person name="Weissenbach J."/>
            <person name="Roest Crollius H."/>
        </authorList>
    </citation>
    <scope>NUCLEOTIDE SEQUENCE [LARGE SCALE GENOMIC DNA]</scope>
</reference>
<comment type="caution">
    <text evidence="2">The sequence shown here is derived from an EMBL/GenBank/DDBJ whole genome shotgun (WGS) entry which is preliminary data.</text>
</comment>